<keyword evidence="8" id="KW-1185">Reference proteome</keyword>
<keyword evidence="4 5" id="KW-0119">Carbohydrate metabolism</keyword>
<reference evidence="7 8" key="1">
    <citation type="submission" date="2016-10" db="EMBL/GenBank/DDBJ databases">
        <authorList>
            <person name="Varghese N."/>
            <person name="Submissions S."/>
        </authorList>
    </citation>
    <scope>NUCLEOTIDE SEQUENCE [LARGE SCALE GENOMIC DNA]</scope>
    <source>
        <strain evidence="7 8">DSM 20748</strain>
    </source>
</reference>
<evidence type="ECO:0000256" key="3">
    <source>
        <dbReference type="ARBA" id="ARBA00022801"/>
    </source>
</evidence>
<dbReference type="PIRSF" id="PIRSF038994">
    <property type="entry name" value="NagA"/>
    <property type="match status" value="1"/>
</dbReference>
<dbReference type="RefSeq" id="WP_093106595.1">
    <property type="nucleotide sequence ID" value="NZ_FNOS01000003.1"/>
</dbReference>
<evidence type="ECO:0000256" key="5">
    <source>
        <dbReference type="PIRNR" id="PIRNR038994"/>
    </source>
</evidence>
<name>A0A1H3ET74_9BACI</name>
<dbReference type="NCBIfam" id="TIGR00221">
    <property type="entry name" value="nagA"/>
    <property type="match status" value="1"/>
</dbReference>
<evidence type="ECO:0000313" key="7">
    <source>
        <dbReference type="EMBL" id="SDX81943.1"/>
    </source>
</evidence>
<evidence type="ECO:0000256" key="2">
    <source>
        <dbReference type="ARBA" id="ARBA00022723"/>
    </source>
</evidence>
<dbReference type="Gene3D" id="3.20.20.140">
    <property type="entry name" value="Metal-dependent hydrolases"/>
    <property type="match status" value="1"/>
</dbReference>
<dbReference type="CDD" id="cd00854">
    <property type="entry name" value="NagA"/>
    <property type="match status" value="1"/>
</dbReference>
<dbReference type="Gene3D" id="2.30.40.10">
    <property type="entry name" value="Urease, subunit C, domain 1"/>
    <property type="match status" value="1"/>
</dbReference>
<dbReference type="Pfam" id="PF01979">
    <property type="entry name" value="Amidohydro_1"/>
    <property type="match status" value="1"/>
</dbReference>
<keyword evidence="3 5" id="KW-0378">Hydrolase</keyword>
<gene>
    <name evidence="7" type="ORF">SAMN04488081_1376</name>
</gene>
<evidence type="ECO:0000259" key="6">
    <source>
        <dbReference type="Pfam" id="PF01979"/>
    </source>
</evidence>
<dbReference type="SUPFAM" id="SSF51556">
    <property type="entry name" value="Metallo-dependent hydrolases"/>
    <property type="match status" value="1"/>
</dbReference>
<evidence type="ECO:0000256" key="4">
    <source>
        <dbReference type="ARBA" id="ARBA00023277"/>
    </source>
</evidence>
<evidence type="ECO:0000256" key="1">
    <source>
        <dbReference type="ARBA" id="ARBA00010716"/>
    </source>
</evidence>
<dbReference type="Proteomes" id="UP000198647">
    <property type="component" value="Unassembled WGS sequence"/>
</dbReference>
<dbReference type="PANTHER" id="PTHR11113">
    <property type="entry name" value="N-ACETYLGLUCOSAMINE-6-PHOSPHATE DEACETYLASE"/>
    <property type="match status" value="1"/>
</dbReference>
<comment type="caution">
    <text evidence="7">The sequence shown here is derived from an EMBL/GenBank/DDBJ whole genome shotgun (WGS) entry which is preliminary data.</text>
</comment>
<dbReference type="EMBL" id="FNOS01000003">
    <property type="protein sequence ID" value="SDX81943.1"/>
    <property type="molecule type" value="Genomic_DNA"/>
</dbReference>
<keyword evidence="2" id="KW-0479">Metal-binding</keyword>
<proteinExistence type="inferred from homology"/>
<dbReference type="SUPFAM" id="SSF51338">
    <property type="entry name" value="Composite domain of metallo-dependent hydrolases"/>
    <property type="match status" value="1"/>
</dbReference>
<dbReference type="PANTHER" id="PTHR11113:SF14">
    <property type="entry name" value="N-ACETYLGLUCOSAMINE-6-PHOSPHATE DEACETYLASE"/>
    <property type="match status" value="1"/>
</dbReference>
<sequence length="385" mass="41657">MSVEYQNVRIVQTDRTIEKGSVLFEEGEIRNVSDSPLNRGDTVIDGEGLSLFPGFIDVHIHGANGHDVMDATPEALQGIAEILPEEGTTSFLATTMTQSPENIERALHNVGSFTGENVKGAEMLGVHLEGPFISGKKAGAQPVDYIREPSVTKFETYRKASNDTIRLVTLAPEEKGGEELIRHLKARGIIASMGHTDATFDEAEAAVEAGVSHVTHLYNQMSGLHHRDPGVTGAAFTDPRLMVELIVDHIHSRKEAVGIAYRQLTDKRTLLITDAMRAKCLPEGTYDLGGQDVTVKNQKAILEDGTLAGSILTLSKAASLMKKHLHLSDQELLAITSGNAAGELGVGHRKGGIAPGKDADLVVVDDEFNVHATWCRGELVYERKE</sequence>
<dbReference type="InterPro" id="IPR003764">
    <property type="entry name" value="GlcNAc_6-P_deAcase"/>
</dbReference>
<dbReference type="InterPro" id="IPR032466">
    <property type="entry name" value="Metal_Hydrolase"/>
</dbReference>
<evidence type="ECO:0000313" key="8">
    <source>
        <dbReference type="Proteomes" id="UP000198647"/>
    </source>
</evidence>
<organism evidence="7 8">
    <name type="scientific">Salimicrobium album</name>
    <dbReference type="NCBI Taxonomy" id="50717"/>
    <lineage>
        <taxon>Bacteria</taxon>
        <taxon>Bacillati</taxon>
        <taxon>Bacillota</taxon>
        <taxon>Bacilli</taxon>
        <taxon>Bacillales</taxon>
        <taxon>Bacillaceae</taxon>
        <taxon>Salimicrobium</taxon>
    </lineage>
</organism>
<comment type="similarity">
    <text evidence="1 5">Belongs to the metallo-dependent hydrolases superfamily. NagA family.</text>
</comment>
<dbReference type="InterPro" id="IPR006680">
    <property type="entry name" value="Amidohydro-rel"/>
</dbReference>
<protein>
    <submittedName>
        <fullName evidence="7">N-acetylglucosamine-6-phosphate deacetylase</fullName>
    </submittedName>
</protein>
<dbReference type="InterPro" id="IPR011059">
    <property type="entry name" value="Metal-dep_hydrolase_composite"/>
</dbReference>
<feature type="domain" description="Amidohydrolase-related" evidence="6">
    <location>
        <begin position="51"/>
        <end position="380"/>
    </location>
</feature>
<accession>A0A1H3ET74</accession>